<dbReference type="SUPFAM" id="SSF53850">
    <property type="entry name" value="Periplasmic binding protein-like II"/>
    <property type="match status" value="1"/>
</dbReference>
<dbReference type="EMBL" id="JABAIK010000002">
    <property type="protein sequence ID" value="NLS11951.1"/>
    <property type="molecule type" value="Genomic_DNA"/>
</dbReference>
<evidence type="ECO:0000256" key="4">
    <source>
        <dbReference type="ARBA" id="ARBA00023163"/>
    </source>
</evidence>
<dbReference type="InterPro" id="IPR000847">
    <property type="entry name" value="LysR_HTH_N"/>
</dbReference>
<keyword evidence="2" id="KW-0805">Transcription regulation</keyword>
<dbReference type="GO" id="GO:0003677">
    <property type="term" value="F:DNA binding"/>
    <property type="evidence" value="ECO:0007669"/>
    <property type="project" value="UniProtKB-KW"/>
</dbReference>
<dbReference type="PROSITE" id="PS50931">
    <property type="entry name" value="HTH_LYSR"/>
    <property type="match status" value="1"/>
</dbReference>
<name>A0A7X8YG22_9VIBR</name>
<comment type="caution">
    <text evidence="6">The sequence shown here is derived from an EMBL/GenBank/DDBJ whole genome shotgun (WGS) entry which is preliminary data.</text>
</comment>
<keyword evidence="4" id="KW-0804">Transcription</keyword>
<dbReference type="PANTHER" id="PTHR30537">
    <property type="entry name" value="HTH-TYPE TRANSCRIPTIONAL REGULATOR"/>
    <property type="match status" value="1"/>
</dbReference>
<dbReference type="Gene3D" id="1.10.10.10">
    <property type="entry name" value="Winged helix-like DNA-binding domain superfamily/Winged helix DNA-binding domain"/>
    <property type="match status" value="1"/>
</dbReference>
<dbReference type="InterPro" id="IPR036390">
    <property type="entry name" value="WH_DNA-bd_sf"/>
</dbReference>
<dbReference type="SUPFAM" id="SSF46785">
    <property type="entry name" value="Winged helix' DNA-binding domain"/>
    <property type="match status" value="1"/>
</dbReference>
<feature type="domain" description="HTH lysR-type" evidence="5">
    <location>
        <begin position="1"/>
        <end position="58"/>
    </location>
</feature>
<evidence type="ECO:0000256" key="3">
    <source>
        <dbReference type="ARBA" id="ARBA00023125"/>
    </source>
</evidence>
<evidence type="ECO:0000313" key="7">
    <source>
        <dbReference type="Proteomes" id="UP000535589"/>
    </source>
</evidence>
<keyword evidence="3" id="KW-0238">DNA-binding</keyword>
<evidence type="ECO:0000259" key="5">
    <source>
        <dbReference type="PROSITE" id="PS50931"/>
    </source>
</evidence>
<dbReference type="RefSeq" id="WP_168835041.1">
    <property type="nucleotide sequence ID" value="NZ_JABAIK010000002.1"/>
</dbReference>
<gene>
    <name evidence="6" type="ORF">HGP28_03480</name>
</gene>
<dbReference type="FunFam" id="1.10.10.10:FF:000001">
    <property type="entry name" value="LysR family transcriptional regulator"/>
    <property type="match status" value="1"/>
</dbReference>
<accession>A0A7X8YG22</accession>
<organism evidence="6 7">
    <name type="scientific">Vibrio agarilyticus</name>
    <dbReference type="NCBI Taxonomy" id="2726741"/>
    <lineage>
        <taxon>Bacteria</taxon>
        <taxon>Pseudomonadati</taxon>
        <taxon>Pseudomonadota</taxon>
        <taxon>Gammaproteobacteria</taxon>
        <taxon>Vibrionales</taxon>
        <taxon>Vibrionaceae</taxon>
        <taxon>Vibrio</taxon>
    </lineage>
</organism>
<keyword evidence="7" id="KW-1185">Reference proteome</keyword>
<dbReference type="AlphaFoldDB" id="A0A7X8YG22"/>
<dbReference type="Proteomes" id="UP000535589">
    <property type="component" value="Unassembled WGS sequence"/>
</dbReference>
<evidence type="ECO:0000256" key="2">
    <source>
        <dbReference type="ARBA" id="ARBA00023015"/>
    </source>
</evidence>
<dbReference type="GO" id="GO:0003700">
    <property type="term" value="F:DNA-binding transcription factor activity"/>
    <property type="evidence" value="ECO:0007669"/>
    <property type="project" value="InterPro"/>
</dbReference>
<evidence type="ECO:0000256" key="1">
    <source>
        <dbReference type="ARBA" id="ARBA00009437"/>
    </source>
</evidence>
<dbReference type="Pfam" id="PF03466">
    <property type="entry name" value="LysR_substrate"/>
    <property type="match status" value="1"/>
</dbReference>
<protein>
    <submittedName>
        <fullName evidence="6">LysR family transcriptional regulator</fullName>
    </submittedName>
</protein>
<comment type="similarity">
    <text evidence="1">Belongs to the LysR transcriptional regulatory family.</text>
</comment>
<dbReference type="PANTHER" id="PTHR30537:SF5">
    <property type="entry name" value="HTH-TYPE TRANSCRIPTIONAL ACTIVATOR TTDR-RELATED"/>
    <property type="match status" value="1"/>
</dbReference>
<dbReference type="InterPro" id="IPR005119">
    <property type="entry name" value="LysR_subst-bd"/>
</dbReference>
<dbReference type="PRINTS" id="PR00039">
    <property type="entry name" value="HTHLYSR"/>
</dbReference>
<proteinExistence type="inferred from homology"/>
<reference evidence="6 7" key="1">
    <citation type="submission" date="2020-04" db="EMBL/GenBank/DDBJ databases">
        <title>Vibrio sp. SM6, a novel species isolated from seawater.</title>
        <authorList>
            <person name="Wang X."/>
        </authorList>
    </citation>
    <scope>NUCLEOTIDE SEQUENCE [LARGE SCALE GENOMIC DNA]</scope>
    <source>
        <strain evidence="6 7">SM6</strain>
    </source>
</reference>
<dbReference type="Gene3D" id="3.40.190.290">
    <property type="match status" value="1"/>
</dbReference>
<evidence type="ECO:0000313" key="6">
    <source>
        <dbReference type="EMBL" id="NLS11951.1"/>
    </source>
</evidence>
<sequence>MDIETMRMFTVLARKLNFTETAKEFDISQPSLSRRIKALEHYMGTPLVHRRGSAISLTPQGVTFFEMAERVVETIDISKEGMHLESKASQGSLVIGCLPSMGRNLTQHFLPSFMQNYPDIAVRIKTFSRGCLENFEAVDLMISPYPLTSENVVKRVLGQYRRGCVASATYLKKHGTPKYTHDLELHQCIVFDDLPAGANRWELQDEQGHVKTVNINGRCGTNSVDLAIMMIQQHQGVGLVPIEQVKTHLETGELIHLLEREAFQMGEISVFYKQSVQTPRRYKLFIEDLAQFFSDQGMQVPAR</sequence>
<dbReference type="Pfam" id="PF00126">
    <property type="entry name" value="HTH_1"/>
    <property type="match status" value="1"/>
</dbReference>
<dbReference type="InterPro" id="IPR036388">
    <property type="entry name" value="WH-like_DNA-bd_sf"/>
</dbReference>
<dbReference type="CDD" id="cd08422">
    <property type="entry name" value="PBP2_CrgA_like"/>
    <property type="match status" value="1"/>
</dbReference>
<dbReference type="InterPro" id="IPR058163">
    <property type="entry name" value="LysR-type_TF_proteobact-type"/>
</dbReference>